<name>A0ABQ0M926_MYCCL</name>
<organism evidence="2 3">
    <name type="scientific">Mycena chlorophos</name>
    <name type="common">Agaric fungus</name>
    <name type="synonym">Agaricus chlorophos</name>
    <dbReference type="NCBI Taxonomy" id="658473"/>
    <lineage>
        <taxon>Eukaryota</taxon>
        <taxon>Fungi</taxon>
        <taxon>Dikarya</taxon>
        <taxon>Basidiomycota</taxon>
        <taxon>Agaricomycotina</taxon>
        <taxon>Agaricomycetes</taxon>
        <taxon>Agaricomycetidae</taxon>
        <taxon>Agaricales</taxon>
        <taxon>Marasmiineae</taxon>
        <taxon>Mycenaceae</taxon>
        <taxon>Mycena</taxon>
    </lineage>
</organism>
<feature type="compositionally biased region" description="Low complexity" evidence="1">
    <location>
        <begin position="187"/>
        <end position="200"/>
    </location>
</feature>
<sequence length="599" mass="64180">MSGAPCIWTIHFPAAAFSWTTPEALLDGYVTEGKPYKTRYRCKTCGACVASHNVKTESWSIWGAQLERDERAGIKGFDAVKPTAHIFFETAVIGTRLFCNVDRWNDGRWCVHWHATVSRRAEFTWQQGRDFGLGNAMKRQSIFSSLSPLTMEVDPHKVDEDAPQISTLPSETPPPVQRRVKLLVNRPPSVASQPSSVASTSRKRPISALSDEDDEQIDELIDDDAPMPTAPVRHPASVPIPAASSEPPAKKKAPAKRKPRKTEKKQAEEERIAAERVMQQQHTTGGPPPSMTWFEVSPNKGQPGQQQQPQQQLQLQQLQQQGAGGQMGTIDLSVKELKIVPLDPGPSAAPPQKKEKAPRKTPAATRGRAKPGPKPKQALLLPIPASDDMLEVASEAGFSVTAASSPITTHFDANTPEPEAVPVPANGNGNGTIAEEPMTINLQDIPLPQYPLPLKPFSVQPPAKISSSGSAQPAPLDRSGAKVRQWRVVNREIRGIAGGRWVTKTWIGAKESAYAQVLEKQAAAVALPKVPSIPTGGTSNKPGPKPKAKNANAAASSSKAPSAVPSRSSSAVPTKMRTVVAAPSSDAGDSVAESVSVAV</sequence>
<protein>
    <recommendedName>
        <fullName evidence="4">Yippee domain-containing protein</fullName>
    </recommendedName>
</protein>
<evidence type="ECO:0000313" key="2">
    <source>
        <dbReference type="EMBL" id="GAT59793.1"/>
    </source>
</evidence>
<feature type="compositionally biased region" description="Low complexity" evidence="1">
    <location>
        <begin position="301"/>
        <end position="321"/>
    </location>
</feature>
<dbReference type="Gene3D" id="3.90.1590.10">
    <property type="entry name" value="glutathione-dependent formaldehyde- activating enzyme (gfa)"/>
    <property type="match status" value="1"/>
</dbReference>
<dbReference type="Proteomes" id="UP000815677">
    <property type="component" value="Unassembled WGS sequence"/>
</dbReference>
<feature type="compositionally biased region" description="Low complexity" evidence="1">
    <location>
        <begin position="549"/>
        <end position="571"/>
    </location>
</feature>
<reference evidence="2" key="1">
    <citation type="submission" date="2014-09" db="EMBL/GenBank/DDBJ databases">
        <title>Genome sequence of the luminous mushroom Mycena chlorophos for searching fungal bioluminescence genes.</title>
        <authorList>
            <person name="Tanaka Y."/>
            <person name="Kasuga D."/>
            <person name="Oba Y."/>
            <person name="Hase S."/>
            <person name="Sato K."/>
            <person name="Oba Y."/>
            <person name="Sakakibara Y."/>
        </authorList>
    </citation>
    <scope>NUCLEOTIDE SEQUENCE</scope>
</reference>
<feature type="region of interest" description="Disordered" evidence="1">
    <location>
        <begin position="341"/>
        <end position="379"/>
    </location>
</feature>
<evidence type="ECO:0000313" key="3">
    <source>
        <dbReference type="Proteomes" id="UP000815677"/>
    </source>
</evidence>
<dbReference type="InterPro" id="IPR011057">
    <property type="entry name" value="Mss4-like_sf"/>
</dbReference>
<feature type="compositionally biased region" description="Low complexity" evidence="1">
    <location>
        <begin position="235"/>
        <end position="247"/>
    </location>
</feature>
<accession>A0ABQ0M926</accession>
<evidence type="ECO:0000256" key="1">
    <source>
        <dbReference type="SAM" id="MobiDB-lite"/>
    </source>
</evidence>
<feature type="compositionally biased region" description="Acidic residues" evidence="1">
    <location>
        <begin position="210"/>
        <end position="225"/>
    </location>
</feature>
<feature type="region of interest" description="Disordered" evidence="1">
    <location>
        <begin position="458"/>
        <end position="480"/>
    </location>
</feature>
<feature type="region of interest" description="Disordered" evidence="1">
    <location>
        <begin position="409"/>
        <end position="434"/>
    </location>
</feature>
<feature type="compositionally biased region" description="Basic and acidic residues" evidence="1">
    <location>
        <begin position="264"/>
        <end position="274"/>
    </location>
</feature>
<gene>
    <name evidence="2" type="ORF">MCHLO_16037</name>
</gene>
<feature type="compositionally biased region" description="Basic residues" evidence="1">
    <location>
        <begin position="250"/>
        <end position="263"/>
    </location>
</feature>
<dbReference type="EMBL" id="DF849907">
    <property type="protein sequence ID" value="GAT59793.1"/>
    <property type="molecule type" value="Genomic_DNA"/>
</dbReference>
<proteinExistence type="predicted"/>
<feature type="region of interest" description="Disordered" evidence="1">
    <location>
        <begin position="530"/>
        <end position="599"/>
    </location>
</feature>
<keyword evidence="3" id="KW-1185">Reference proteome</keyword>
<evidence type="ECO:0008006" key="4">
    <source>
        <dbReference type="Google" id="ProtNLM"/>
    </source>
</evidence>
<dbReference type="SUPFAM" id="SSF51316">
    <property type="entry name" value="Mss4-like"/>
    <property type="match status" value="1"/>
</dbReference>
<feature type="region of interest" description="Disordered" evidence="1">
    <location>
        <begin position="185"/>
        <end position="329"/>
    </location>
</feature>